<dbReference type="Gene3D" id="1.10.10.10">
    <property type="entry name" value="Winged helix-like DNA-binding domain superfamily/Winged helix DNA-binding domain"/>
    <property type="match status" value="1"/>
</dbReference>
<dbReference type="Gene3D" id="3.40.50.10490">
    <property type="entry name" value="Glucose-6-phosphate isomerase like protein, domain 1"/>
    <property type="match status" value="1"/>
</dbReference>
<name>A0A921IRW5_9ACTN</name>
<dbReference type="PROSITE" id="PS51464">
    <property type="entry name" value="SIS"/>
    <property type="match status" value="1"/>
</dbReference>
<dbReference type="EMBL" id="DYVF01000039">
    <property type="protein sequence ID" value="HJG30847.1"/>
    <property type="molecule type" value="Genomic_DNA"/>
</dbReference>
<keyword evidence="3" id="KW-0804">Transcription</keyword>
<dbReference type="Pfam" id="PF01380">
    <property type="entry name" value="SIS"/>
    <property type="match status" value="1"/>
</dbReference>
<evidence type="ECO:0000313" key="7">
    <source>
        <dbReference type="Proteomes" id="UP000746751"/>
    </source>
</evidence>
<dbReference type="Pfam" id="PF01418">
    <property type="entry name" value="HTH_6"/>
    <property type="match status" value="1"/>
</dbReference>
<dbReference type="GO" id="GO:1901135">
    <property type="term" value="P:carbohydrate derivative metabolic process"/>
    <property type="evidence" value="ECO:0007669"/>
    <property type="project" value="InterPro"/>
</dbReference>
<accession>A0A921IRW5</accession>
<sequence>MARNTVLLKIKSLMPSLSAKEQSIANFVLEDPRFASRMTINEMAAQLGVADSTVFKFTKKLGYRGFRDFRTDLLAEEFDPQISIHENVTPEDTPIVVAQKIFHSSAKSLHDTLSLLNEHDLEQAIDFMLGASRISLYGCGESGVIALDAYQKFLRSPIPCHFITDTHMQLMQAAQLTPDDCAIVISHTGATREMIEIARIAHEARARVILITSYPSQHISEYADVAFVSTSDETGYRPESLSCRYAQLAIIDTLYTALMFRVQGTAESLRKIREAINLTKVDD</sequence>
<dbReference type="PROSITE" id="PS51071">
    <property type="entry name" value="HTH_RPIR"/>
    <property type="match status" value="1"/>
</dbReference>
<dbReference type="SUPFAM" id="SSF46689">
    <property type="entry name" value="Homeodomain-like"/>
    <property type="match status" value="1"/>
</dbReference>
<organism evidence="6 7">
    <name type="scientific">Collinsella ihumii</name>
    <dbReference type="NCBI Taxonomy" id="1720204"/>
    <lineage>
        <taxon>Bacteria</taxon>
        <taxon>Bacillati</taxon>
        <taxon>Actinomycetota</taxon>
        <taxon>Coriobacteriia</taxon>
        <taxon>Coriobacteriales</taxon>
        <taxon>Coriobacteriaceae</taxon>
        <taxon>Collinsella</taxon>
    </lineage>
</organism>
<protein>
    <submittedName>
        <fullName evidence="6">MurR/RpiR family transcriptional regulator</fullName>
    </submittedName>
</protein>
<dbReference type="PANTHER" id="PTHR30514:SF1">
    <property type="entry name" value="HTH-TYPE TRANSCRIPTIONAL REGULATOR HEXR-RELATED"/>
    <property type="match status" value="1"/>
</dbReference>
<reference evidence="6" key="2">
    <citation type="submission" date="2021-09" db="EMBL/GenBank/DDBJ databases">
        <authorList>
            <person name="Gilroy R."/>
        </authorList>
    </citation>
    <scope>NUCLEOTIDE SEQUENCE</scope>
    <source>
        <strain evidence="6">ChiGjej2B2-7701</strain>
    </source>
</reference>
<dbReference type="InterPro" id="IPR047640">
    <property type="entry name" value="RpiR-like"/>
</dbReference>
<dbReference type="InterPro" id="IPR001347">
    <property type="entry name" value="SIS_dom"/>
</dbReference>
<dbReference type="AlphaFoldDB" id="A0A921IRW5"/>
<dbReference type="InterPro" id="IPR046348">
    <property type="entry name" value="SIS_dom_sf"/>
</dbReference>
<gene>
    <name evidence="6" type="ORF">K8U80_05570</name>
</gene>
<dbReference type="InterPro" id="IPR000281">
    <property type="entry name" value="HTH_RpiR"/>
</dbReference>
<evidence type="ECO:0000313" key="6">
    <source>
        <dbReference type="EMBL" id="HJG30847.1"/>
    </source>
</evidence>
<reference evidence="6" key="1">
    <citation type="journal article" date="2021" name="PeerJ">
        <title>Extensive microbial diversity within the chicken gut microbiome revealed by metagenomics and culture.</title>
        <authorList>
            <person name="Gilroy R."/>
            <person name="Ravi A."/>
            <person name="Getino M."/>
            <person name="Pursley I."/>
            <person name="Horton D.L."/>
            <person name="Alikhan N.F."/>
            <person name="Baker D."/>
            <person name="Gharbi K."/>
            <person name="Hall N."/>
            <person name="Watson M."/>
            <person name="Adriaenssens E.M."/>
            <person name="Foster-Nyarko E."/>
            <person name="Jarju S."/>
            <person name="Secka A."/>
            <person name="Antonio M."/>
            <person name="Oren A."/>
            <person name="Chaudhuri R.R."/>
            <person name="La Ragione R."/>
            <person name="Hildebrand F."/>
            <person name="Pallen M.J."/>
        </authorList>
    </citation>
    <scope>NUCLEOTIDE SEQUENCE</scope>
    <source>
        <strain evidence="6">ChiGjej2B2-7701</strain>
    </source>
</reference>
<keyword evidence="2" id="KW-0238">DNA-binding</keyword>
<proteinExistence type="predicted"/>
<dbReference type="InterPro" id="IPR009057">
    <property type="entry name" value="Homeodomain-like_sf"/>
</dbReference>
<feature type="domain" description="HTH rpiR-type" evidence="4">
    <location>
        <begin position="4"/>
        <end position="80"/>
    </location>
</feature>
<dbReference type="Proteomes" id="UP000746751">
    <property type="component" value="Unassembled WGS sequence"/>
</dbReference>
<dbReference type="GO" id="GO:0003700">
    <property type="term" value="F:DNA-binding transcription factor activity"/>
    <property type="evidence" value="ECO:0007669"/>
    <property type="project" value="InterPro"/>
</dbReference>
<evidence type="ECO:0000256" key="2">
    <source>
        <dbReference type="ARBA" id="ARBA00023125"/>
    </source>
</evidence>
<evidence type="ECO:0000256" key="3">
    <source>
        <dbReference type="ARBA" id="ARBA00023163"/>
    </source>
</evidence>
<keyword evidence="1" id="KW-0805">Transcription regulation</keyword>
<dbReference type="InterPro" id="IPR036388">
    <property type="entry name" value="WH-like_DNA-bd_sf"/>
</dbReference>
<evidence type="ECO:0000259" key="4">
    <source>
        <dbReference type="PROSITE" id="PS51071"/>
    </source>
</evidence>
<dbReference type="PANTHER" id="PTHR30514">
    <property type="entry name" value="GLUCOKINASE"/>
    <property type="match status" value="1"/>
</dbReference>
<dbReference type="SUPFAM" id="SSF53697">
    <property type="entry name" value="SIS domain"/>
    <property type="match status" value="1"/>
</dbReference>
<evidence type="ECO:0000259" key="5">
    <source>
        <dbReference type="PROSITE" id="PS51464"/>
    </source>
</evidence>
<dbReference type="CDD" id="cd05013">
    <property type="entry name" value="SIS_RpiR"/>
    <property type="match status" value="1"/>
</dbReference>
<comment type="caution">
    <text evidence="6">The sequence shown here is derived from an EMBL/GenBank/DDBJ whole genome shotgun (WGS) entry which is preliminary data.</text>
</comment>
<dbReference type="InterPro" id="IPR035472">
    <property type="entry name" value="RpiR-like_SIS"/>
</dbReference>
<feature type="domain" description="SIS" evidence="5">
    <location>
        <begin position="124"/>
        <end position="264"/>
    </location>
</feature>
<evidence type="ECO:0000256" key="1">
    <source>
        <dbReference type="ARBA" id="ARBA00023015"/>
    </source>
</evidence>
<dbReference type="GO" id="GO:0097367">
    <property type="term" value="F:carbohydrate derivative binding"/>
    <property type="evidence" value="ECO:0007669"/>
    <property type="project" value="InterPro"/>
</dbReference>
<dbReference type="GO" id="GO:0003677">
    <property type="term" value="F:DNA binding"/>
    <property type="evidence" value="ECO:0007669"/>
    <property type="project" value="UniProtKB-KW"/>
</dbReference>